<dbReference type="EMBL" id="JADHEI010000031">
    <property type="protein sequence ID" value="MBF2735037.1"/>
    <property type="molecule type" value="Genomic_DNA"/>
</dbReference>
<keyword evidence="1" id="KW-1133">Transmembrane helix</keyword>
<keyword evidence="3" id="KW-1185">Reference proteome</keyword>
<comment type="caution">
    <text evidence="2">The sequence shown here is derived from an EMBL/GenBank/DDBJ whole genome shotgun (WGS) entry which is preliminary data.</text>
</comment>
<reference evidence="2" key="1">
    <citation type="submission" date="2020-10" db="EMBL/GenBank/DDBJ databases">
        <title>An improved Amphimedon queenslandica hologenome assembly reveals how three proteobacterial symbionts can extend the metabolic phenotypic of their marine sponge host.</title>
        <authorList>
            <person name="Degnan B."/>
            <person name="Degnan S."/>
            <person name="Xiang X."/>
        </authorList>
    </citation>
    <scope>NUCLEOTIDE SEQUENCE</scope>
    <source>
        <strain evidence="2">AqS2</strain>
    </source>
</reference>
<protein>
    <submittedName>
        <fullName evidence="2">Uncharacterized protein</fullName>
    </submittedName>
</protein>
<name>A0A930XWF6_9GAMM</name>
<feature type="transmembrane region" description="Helical" evidence="1">
    <location>
        <begin position="55"/>
        <end position="74"/>
    </location>
</feature>
<dbReference type="AlphaFoldDB" id="A0A930XWF6"/>
<sequence>MSRALQSLASVVTALRFVASAVCQLLGVCLLFAAWQLWGVDGAHAFRRSLPGLAHYQTALLFGTAFTALALLLLPVGRLRAPDSPSWTVRLLNFVKYRRQG</sequence>
<evidence type="ECO:0000313" key="2">
    <source>
        <dbReference type="EMBL" id="MBF2735037.1"/>
    </source>
</evidence>
<keyword evidence="1" id="KW-0472">Membrane</keyword>
<proteinExistence type="predicted"/>
<dbReference type="Proteomes" id="UP000604381">
    <property type="component" value="Unassembled WGS sequence"/>
</dbReference>
<organism evidence="2 3">
    <name type="scientific">Candidatus Amphirhobacter heronislandensis</name>
    <dbReference type="NCBI Taxonomy" id="1732024"/>
    <lineage>
        <taxon>Bacteria</taxon>
        <taxon>Pseudomonadati</taxon>
        <taxon>Pseudomonadota</taxon>
        <taxon>Gammaproteobacteria</taxon>
        <taxon>Candidatus Tethybacterales</taxon>
        <taxon>Candidatus Tethybacteraceae</taxon>
        <taxon>Candidatus Amphirhobacter</taxon>
    </lineage>
</organism>
<evidence type="ECO:0000256" key="1">
    <source>
        <dbReference type="SAM" id="Phobius"/>
    </source>
</evidence>
<gene>
    <name evidence="2" type="ORF">ISN26_02970</name>
</gene>
<feature type="transmembrane region" description="Helical" evidence="1">
    <location>
        <begin position="12"/>
        <end position="35"/>
    </location>
</feature>
<keyword evidence="1" id="KW-0812">Transmembrane</keyword>
<evidence type="ECO:0000313" key="3">
    <source>
        <dbReference type="Proteomes" id="UP000604381"/>
    </source>
</evidence>
<accession>A0A930XWF6</accession>